<dbReference type="InterPro" id="IPR017853">
    <property type="entry name" value="GH"/>
</dbReference>
<dbReference type="SMART" id="SM01038">
    <property type="entry name" value="Bgal_small_N"/>
    <property type="match status" value="1"/>
</dbReference>
<evidence type="ECO:0000313" key="12">
    <source>
        <dbReference type="EMBL" id="SEQ95531.1"/>
    </source>
</evidence>
<dbReference type="SUPFAM" id="SSF51445">
    <property type="entry name" value="(Trans)glycosidases"/>
    <property type="match status" value="1"/>
</dbReference>
<dbReference type="PROSITE" id="PS51318">
    <property type="entry name" value="TAT"/>
    <property type="match status" value="1"/>
</dbReference>
<dbReference type="OrthoDB" id="9762066at2"/>
<dbReference type="Gene3D" id="2.70.98.10">
    <property type="match status" value="1"/>
</dbReference>
<dbReference type="InterPro" id="IPR036156">
    <property type="entry name" value="Beta-gal/glucu_dom_sf"/>
</dbReference>
<proteinExistence type="inferred from homology"/>
<dbReference type="InterPro" id="IPR032312">
    <property type="entry name" value="LacZ_4"/>
</dbReference>
<dbReference type="InterPro" id="IPR023230">
    <property type="entry name" value="Glyco_hydro_2_CS"/>
</dbReference>
<feature type="domain" description="Ricin B lectin" evidence="10">
    <location>
        <begin position="1111"/>
        <end position="1247"/>
    </location>
</feature>
<dbReference type="InterPro" id="IPR011013">
    <property type="entry name" value="Gal_mutarotase_sf_dom"/>
</dbReference>
<dbReference type="InterPro" id="IPR013783">
    <property type="entry name" value="Ig-like_fold"/>
</dbReference>
<dbReference type="InterPro" id="IPR000772">
    <property type="entry name" value="Ricin_B_lectin"/>
</dbReference>
<dbReference type="RefSeq" id="WP_089951639.1">
    <property type="nucleotide sequence ID" value="NZ_FOFR01000006.1"/>
</dbReference>
<dbReference type="EC" id="3.2.1.23" evidence="3 8"/>
<dbReference type="Pfam" id="PF00703">
    <property type="entry name" value="Glyco_hydro_2"/>
    <property type="match status" value="1"/>
</dbReference>
<name>A0A1H9K8S1_9PSEU</name>
<dbReference type="InterPro" id="IPR006311">
    <property type="entry name" value="TAT_signal"/>
</dbReference>
<dbReference type="PANTHER" id="PTHR46323">
    <property type="entry name" value="BETA-GALACTOSIDASE"/>
    <property type="match status" value="1"/>
</dbReference>
<evidence type="ECO:0000256" key="6">
    <source>
        <dbReference type="ARBA" id="ARBA00023295"/>
    </source>
</evidence>
<evidence type="ECO:0000256" key="5">
    <source>
        <dbReference type="ARBA" id="ARBA00022801"/>
    </source>
</evidence>
<evidence type="ECO:0000259" key="10">
    <source>
        <dbReference type="SMART" id="SM00458"/>
    </source>
</evidence>
<dbReference type="Gene3D" id="2.60.120.260">
    <property type="entry name" value="Galactose-binding domain-like"/>
    <property type="match status" value="1"/>
</dbReference>
<dbReference type="Gene3D" id="3.20.20.80">
    <property type="entry name" value="Glycosidases"/>
    <property type="match status" value="1"/>
</dbReference>
<comment type="similarity">
    <text evidence="2 8">Belongs to the glycosyl hydrolase 2 family.</text>
</comment>
<evidence type="ECO:0000256" key="9">
    <source>
        <dbReference type="SAM" id="SignalP"/>
    </source>
</evidence>
<dbReference type="Pfam" id="PF02836">
    <property type="entry name" value="Glyco_hydro_2_C"/>
    <property type="match status" value="1"/>
</dbReference>
<dbReference type="Pfam" id="PF02929">
    <property type="entry name" value="Bgal_small_N"/>
    <property type="match status" value="1"/>
</dbReference>
<evidence type="ECO:0000256" key="2">
    <source>
        <dbReference type="ARBA" id="ARBA00007401"/>
    </source>
</evidence>
<dbReference type="AlphaFoldDB" id="A0A1H9K8S1"/>
<dbReference type="FunFam" id="2.60.40.10:FF:000680">
    <property type="entry name" value="Beta-galactosidase"/>
    <property type="match status" value="1"/>
</dbReference>
<dbReference type="PROSITE" id="PS00608">
    <property type="entry name" value="GLYCOSYL_HYDROL_F2_2"/>
    <property type="match status" value="1"/>
</dbReference>
<evidence type="ECO:0000256" key="8">
    <source>
        <dbReference type="RuleBase" id="RU361154"/>
    </source>
</evidence>
<gene>
    <name evidence="12" type="ORF">SAMN05216188_106349</name>
</gene>
<dbReference type="PRINTS" id="PR00132">
    <property type="entry name" value="GLHYDRLASE2"/>
</dbReference>
<dbReference type="InterPro" id="IPR006104">
    <property type="entry name" value="Glyco_hydro_2_N"/>
</dbReference>
<reference evidence="13" key="1">
    <citation type="submission" date="2016-10" db="EMBL/GenBank/DDBJ databases">
        <authorList>
            <person name="Varghese N."/>
            <person name="Submissions S."/>
        </authorList>
    </citation>
    <scope>NUCLEOTIDE SEQUENCE [LARGE SCALE GENOMIC DNA]</scope>
    <source>
        <strain evidence="13">CGMCC 4.3525</strain>
    </source>
</reference>
<dbReference type="STRING" id="402600.SAMN05216188_106349"/>
<dbReference type="Proteomes" id="UP000199352">
    <property type="component" value="Unassembled WGS sequence"/>
</dbReference>
<organism evidence="12 13">
    <name type="scientific">Lentzea xinjiangensis</name>
    <dbReference type="NCBI Taxonomy" id="402600"/>
    <lineage>
        <taxon>Bacteria</taxon>
        <taxon>Bacillati</taxon>
        <taxon>Actinomycetota</taxon>
        <taxon>Actinomycetes</taxon>
        <taxon>Pseudonocardiales</taxon>
        <taxon>Pseudonocardiaceae</taxon>
        <taxon>Lentzea</taxon>
    </lineage>
</organism>
<evidence type="ECO:0000313" key="13">
    <source>
        <dbReference type="Proteomes" id="UP000199352"/>
    </source>
</evidence>
<dbReference type="InterPro" id="IPR023232">
    <property type="entry name" value="Glyco_hydro_2_AS"/>
</dbReference>
<dbReference type="GO" id="GO:0030246">
    <property type="term" value="F:carbohydrate binding"/>
    <property type="evidence" value="ECO:0007669"/>
    <property type="project" value="InterPro"/>
</dbReference>
<dbReference type="InterPro" id="IPR035992">
    <property type="entry name" value="Ricin_B-like_lectins"/>
</dbReference>
<evidence type="ECO:0000256" key="1">
    <source>
        <dbReference type="ARBA" id="ARBA00001412"/>
    </source>
</evidence>
<dbReference type="InterPro" id="IPR008979">
    <property type="entry name" value="Galactose-bd-like_sf"/>
</dbReference>
<dbReference type="GO" id="GO:0005990">
    <property type="term" value="P:lactose catabolic process"/>
    <property type="evidence" value="ECO:0007669"/>
    <property type="project" value="TreeGrafter"/>
</dbReference>
<dbReference type="PROSITE" id="PS50231">
    <property type="entry name" value="RICIN_B_LECTIN"/>
    <property type="match status" value="1"/>
</dbReference>
<dbReference type="FunFam" id="3.20.20.80:FF:000121">
    <property type="entry name" value="Beta-galactosidase"/>
    <property type="match status" value="1"/>
</dbReference>
<dbReference type="Pfam" id="PF14200">
    <property type="entry name" value="RicinB_lectin_2"/>
    <property type="match status" value="1"/>
</dbReference>
<dbReference type="InterPro" id="IPR006103">
    <property type="entry name" value="Glyco_hydro_2_cat"/>
</dbReference>
<dbReference type="InterPro" id="IPR006102">
    <property type="entry name" value="Ig-like_GH2"/>
</dbReference>
<dbReference type="InterPro" id="IPR006101">
    <property type="entry name" value="Glyco_hydro_2"/>
</dbReference>
<keyword evidence="5 8" id="KW-0378">Hydrolase</keyword>
<sequence length="1249" mass="136641">MSHEPDERPAIRRRTILGGGLAALAVHGLPGPAAAATSGTAAAGAAPADGEFAAAAWPDPPNGFPEWNNNIGIFAVNAQPAHATFMPYADLQQALTGDRTNSPFRLDLTGTWRFRHVNRPADRDQNFWRTDYDDSGWAALPVPSNWQLHGYDFPIYLNFTYPWWGNNGQNENTQPPFAPSRVNPVGQYRRTFALPPAWQGRRVHLHFEGVKSAFYLWVNGTKVGYREGSYTPSEFDVTDHVRAGSNLVAVEVFKYPDGEWLEDQDMIRLSGIFRPVFLYSLPPAHLRDFTITTPLRDDYTNADLAVAVAVRNNGGQQAGTFTVETQLYDHNRQPVWPEPLRIPVGSPAPGQEATARGAKAVRGPRLWSAEHPELYTAVLTLRDPSGAVTQTVSARVGFREFALRNGLMRINGQPVSLRGTNRHELHPDRGTALTREDMVRDITVMKQLNINSVRTSHYPNNTLWYELADEYGLYVVDEANLETHGIRDNYPASKPDWTAAVLDRAAQMVHRDKNHPSVIMWSLGNEAGGGSNFVAMRDWIRAADPTRVIQYEGDNRPQVSDIRSAMYESPAAVQNRARNTSDTRPYVMIEYTHSMGNSTGNLKEYWDVIRAHPVLQGGWIWDFADQGLTWKTSSGTTYLAYGGDWGDNPNDGAFCADGIVTADRRISGKAVEVKQVYQAVNVAAAGTAGTVRITNEHLFTNVGEFAGSWALLADGAVVQRGELTPAQLDIPPLSAKTVQVPVQRPAAPVPGEEHFLQLSFRLRTATPWAPAGFEVAKQQLPIDFSSPPVVPVPVTSVPVVTATETADRITVTGQDFSVVVAKASGLITSFDAMGMRLLNSGPVPNFWRAPTDNDIGNGHPSRNGTWRHAGANRTVSRVALDRPSDRSARITVSGTLPTSTPSTFTTTYTIFGNGEVKVDNFLHPGSSSLPYIPEVGTILFVPGELSRLRYYGRGPHENQWDRKTGSDVGVHTSTVAEQWTGYIRPQENGNKTDVRWVALTDGSGRGLLAYAEPLLEVNASHFTPEDLSKGVRHDYQLTRRQDVVLRLNLRQTGVGGNDSWGAHPLDTYKLFPNRDYAYTYRLRPLPDLARAQALSRAPVGSAGGGTGPVQPGVDYRLVAQHSSKLVDIDAGSTAVGATAIQWAATGGLNQVFDFLDSGGGHYRVRARHSGLVLQVAGSSSGADITQQSDTGAPSQQWRVVDHGLGVVSLVNRQSGLAMDVWEQSTADGARISQWTAGDGLNQRFGLQRL</sequence>
<evidence type="ECO:0000256" key="3">
    <source>
        <dbReference type="ARBA" id="ARBA00012756"/>
    </source>
</evidence>
<dbReference type="GO" id="GO:0009341">
    <property type="term" value="C:beta-galactosidase complex"/>
    <property type="evidence" value="ECO:0007669"/>
    <property type="project" value="InterPro"/>
</dbReference>
<dbReference type="PANTHER" id="PTHR46323:SF2">
    <property type="entry name" value="BETA-GALACTOSIDASE"/>
    <property type="match status" value="1"/>
</dbReference>
<accession>A0A1H9K8S1</accession>
<dbReference type="InterPro" id="IPR014718">
    <property type="entry name" value="GH-type_carb-bd"/>
</dbReference>
<feature type="signal peptide" evidence="9">
    <location>
        <begin position="1"/>
        <end position="35"/>
    </location>
</feature>
<dbReference type="Gene3D" id="2.80.10.50">
    <property type="match status" value="1"/>
</dbReference>
<dbReference type="PROSITE" id="PS00719">
    <property type="entry name" value="GLYCOSYL_HYDROL_F2_1"/>
    <property type="match status" value="1"/>
</dbReference>
<keyword evidence="9" id="KW-0732">Signal</keyword>
<dbReference type="InterPro" id="IPR004199">
    <property type="entry name" value="B-gal_small/dom_5"/>
</dbReference>
<evidence type="ECO:0000256" key="4">
    <source>
        <dbReference type="ARBA" id="ARBA00013303"/>
    </source>
</evidence>
<evidence type="ECO:0000256" key="7">
    <source>
        <dbReference type="ARBA" id="ARBA00032230"/>
    </source>
</evidence>
<keyword evidence="6 8" id="KW-0326">Glycosidase</keyword>
<dbReference type="EMBL" id="FOFR01000006">
    <property type="protein sequence ID" value="SEQ95531.1"/>
    <property type="molecule type" value="Genomic_DNA"/>
</dbReference>
<dbReference type="SMART" id="SM00458">
    <property type="entry name" value="RICIN"/>
    <property type="match status" value="1"/>
</dbReference>
<dbReference type="InterPro" id="IPR050347">
    <property type="entry name" value="Bact_Beta-galactosidase"/>
</dbReference>
<dbReference type="GO" id="GO:0004565">
    <property type="term" value="F:beta-galactosidase activity"/>
    <property type="evidence" value="ECO:0007669"/>
    <property type="project" value="UniProtKB-EC"/>
</dbReference>
<evidence type="ECO:0000259" key="11">
    <source>
        <dbReference type="SMART" id="SM01038"/>
    </source>
</evidence>
<dbReference type="Pfam" id="PF02837">
    <property type="entry name" value="Glyco_hydro_2_N"/>
    <property type="match status" value="1"/>
</dbReference>
<dbReference type="Gene3D" id="2.60.40.10">
    <property type="entry name" value="Immunoglobulins"/>
    <property type="match status" value="2"/>
</dbReference>
<dbReference type="CDD" id="cd00161">
    <property type="entry name" value="beta-trefoil_Ricin-like"/>
    <property type="match status" value="1"/>
</dbReference>
<keyword evidence="13" id="KW-1185">Reference proteome</keyword>
<dbReference type="SUPFAM" id="SSF49785">
    <property type="entry name" value="Galactose-binding domain-like"/>
    <property type="match status" value="1"/>
</dbReference>
<dbReference type="Pfam" id="PF16353">
    <property type="entry name" value="LacZ_4"/>
    <property type="match status" value="1"/>
</dbReference>
<comment type="catalytic activity">
    <reaction evidence="1 8">
        <text>Hydrolysis of terminal non-reducing beta-D-galactose residues in beta-D-galactosides.</text>
        <dbReference type="EC" id="3.2.1.23"/>
    </reaction>
</comment>
<dbReference type="SUPFAM" id="SSF50370">
    <property type="entry name" value="Ricin B-like lectins"/>
    <property type="match status" value="1"/>
</dbReference>
<dbReference type="SUPFAM" id="SSF49303">
    <property type="entry name" value="beta-Galactosidase/glucuronidase domain"/>
    <property type="match status" value="2"/>
</dbReference>
<protein>
    <recommendedName>
        <fullName evidence="4 8">Beta-galactosidase</fullName>
        <ecNumber evidence="3 8">3.2.1.23</ecNumber>
    </recommendedName>
    <alternativeName>
        <fullName evidence="7 8">Lactase</fullName>
    </alternativeName>
</protein>
<feature type="domain" description="Beta galactosidase small chain/" evidence="11">
    <location>
        <begin position="810"/>
        <end position="1083"/>
    </location>
</feature>
<dbReference type="SUPFAM" id="SSF74650">
    <property type="entry name" value="Galactose mutarotase-like"/>
    <property type="match status" value="1"/>
</dbReference>
<feature type="chain" id="PRO_5011446247" description="Beta-galactosidase" evidence="9">
    <location>
        <begin position="36"/>
        <end position="1249"/>
    </location>
</feature>